<reference evidence="1" key="1">
    <citation type="submission" date="2016-10" db="EMBL/GenBank/DDBJ databases">
        <authorList>
            <person name="de Groot N.N."/>
        </authorList>
    </citation>
    <scope>NUCLEOTIDE SEQUENCE</scope>
</reference>
<dbReference type="SUPFAM" id="SSF50998">
    <property type="entry name" value="Quinoprotein alcohol dehydrogenase-like"/>
    <property type="match status" value="1"/>
</dbReference>
<organism evidence="1">
    <name type="scientific">hydrothermal vent metagenome</name>
    <dbReference type="NCBI Taxonomy" id="652676"/>
    <lineage>
        <taxon>unclassified sequences</taxon>
        <taxon>metagenomes</taxon>
        <taxon>ecological metagenomes</taxon>
    </lineage>
</organism>
<name>A0A1W1BQ17_9ZZZZ</name>
<evidence type="ECO:0000313" key="1">
    <source>
        <dbReference type="EMBL" id="SFV55639.1"/>
    </source>
</evidence>
<dbReference type="InterPro" id="IPR015943">
    <property type="entry name" value="WD40/YVTN_repeat-like_dom_sf"/>
</dbReference>
<sequence>MVNLKISFLFVGLFVLFGCAQPNIKSGKSATVLVKPPEHSFLLSQSQNDRVATSKLKRIKTESFVKSYKNCNKWYQQYGFEPSTIRTCGRIRPKGGHYPTGIKPSYKGILLERILNLKSSYFVYYKSQLDRPGAYLVIYDKKTHTIQKSFDLKNYEYPSVYHVRKAWARQSLDWAEIEDNILYISTSGGFPREVNGKTGFLTAVDLKTNAILWRSQEQKSNTSFVITDDIIVTGYGLTAHQDYLYVLNRHNGKVIQTIPLAYAALDIKQKNNKIYVATKDYTYIFKIVK</sequence>
<accession>A0A1W1BQ17</accession>
<dbReference type="PROSITE" id="PS51257">
    <property type="entry name" value="PROKAR_LIPOPROTEIN"/>
    <property type="match status" value="1"/>
</dbReference>
<dbReference type="AlphaFoldDB" id="A0A1W1BQ17"/>
<protein>
    <submittedName>
        <fullName evidence="1">Uncharacterized protein</fullName>
    </submittedName>
</protein>
<dbReference type="InterPro" id="IPR018391">
    <property type="entry name" value="PQQ_b-propeller_rpt"/>
</dbReference>
<dbReference type="Gene3D" id="2.130.10.10">
    <property type="entry name" value="YVTN repeat-like/Quinoprotein amine dehydrogenase"/>
    <property type="match status" value="1"/>
</dbReference>
<dbReference type="EMBL" id="FPHD01000030">
    <property type="protein sequence ID" value="SFV55639.1"/>
    <property type="molecule type" value="Genomic_DNA"/>
</dbReference>
<proteinExistence type="predicted"/>
<dbReference type="InterPro" id="IPR011047">
    <property type="entry name" value="Quinoprotein_ADH-like_sf"/>
</dbReference>
<dbReference type="SMART" id="SM00564">
    <property type="entry name" value="PQQ"/>
    <property type="match status" value="2"/>
</dbReference>
<gene>
    <name evidence="1" type="ORF">MNB_SV-8-922</name>
</gene>